<gene>
    <name evidence="1" type="ORF">S01H1_73093</name>
</gene>
<proteinExistence type="predicted"/>
<dbReference type="AlphaFoldDB" id="X0WBJ6"/>
<protein>
    <submittedName>
        <fullName evidence="1">Uncharacterized protein</fullName>
    </submittedName>
</protein>
<dbReference type="EMBL" id="BARS01048820">
    <property type="protein sequence ID" value="GAG28319.1"/>
    <property type="molecule type" value="Genomic_DNA"/>
</dbReference>
<name>X0WBJ6_9ZZZZ</name>
<feature type="non-terminal residue" evidence="1">
    <location>
        <position position="1"/>
    </location>
</feature>
<reference evidence="1" key="1">
    <citation type="journal article" date="2014" name="Front. Microbiol.">
        <title>High frequency of phylogenetically diverse reductive dehalogenase-homologous genes in deep subseafloor sedimentary metagenomes.</title>
        <authorList>
            <person name="Kawai M."/>
            <person name="Futagami T."/>
            <person name="Toyoda A."/>
            <person name="Takaki Y."/>
            <person name="Nishi S."/>
            <person name="Hori S."/>
            <person name="Arai W."/>
            <person name="Tsubouchi T."/>
            <person name="Morono Y."/>
            <person name="Uchiyama I."/>
            <person name="Ito T."/>
            <person name="Fujiyama A."/>
            <person name="Inagaki F."/>
            <person name="Takami H."/>
        </authorList>
    </citation>
    <scope>NUCLEOTIDE SEQUENCE</scope>
    <source>
        <strain evidence="1">Expedition CK06-06</strain>
    </source>
</reference>
<evidence type="ECO:0000313" key="1">
    <source>
        <dbReference type="EMBL" id="GAG28319.1"/>
    </source>
</evidence>
<feature type="non-terminal residue" evidence="1">
    <location>
        <position position="242"/>
    </location>
</feature>
<organism evidence="1">
    <name type="scientific">marine sediment metagenome</name>
    <dbReference type="NCBI Taxonomy" id="412755"/>
    <lineage>
        <taxon>unclassified sequences</taxon>
        <taxon>metagenomes</taxon>
        <taxon>ecological metagenomes</taxon>
    </lineage>
</organism>
<comment type="caution">
    <text evidence="1">The sequence shown here is derived from an EMBL/GenBank/DDBJ whole genome shotgun (WGS) entry which is preliminary data.</text>
</comment>
<accession>X0WBJ6</accession>
<sequence>ENLYTSIETYGDTEGLDWLAINDTESLTDNFTNLLVEVEAMVGREVLRATDTLNASIIDLNQEVSDLYVVINTVRTTEGLDWLVMDETLTLAENFEALVIEVEAMIGREVRRATDPLNATITDLTDDVAHWTSEYNRVLNEKDALELQTDDLYTSVNNVRTTEGLEWLVMDDALTLAENFDILATEADAMVQREVIRATDPLNVTISDLKDDIVAWTSDYNVVVGERDALQADVIDLYNAVN</sequence>